<sequence length="78" mass="8465">MAAIIEIMGHAVSFDGIHWKSEKPAAAELCELRARDFVAHYFPDRVGGLATAVAKSLQGHVIHIDPIPPNDDGPDTIY</sequence>
<proteinExistence type="predicted"/>
<name>B4D5M5_9BACT</name>
<dbReference type="RefSeq" id="WP_006981538.1">
    <property type="nucleotide sequence ID" value="NZ_ABVL01000013.1"/>
</dbReference>
<dbReference type="AlphaFoldDB" id="B4D5M5"/>
<evidence type="ECO:0000313" key="1">
    <source>
        <dbReference type="EMBL" id="EDY18430.1"/>
    </source>
</evidence>
<dbReference type="InParanoid" id="B4D5M5"/>
<gene>
    <name evidence="1" type="ORF">CfE428DRAFT_4214</name>
</gene>
<comment type="caution">
    <text evidence="1">The sequence shown here is derived from an EMBL/GenBank/DDBJ whole genome shotgun (WGS) entry which is preliminary data.</text>
</comment>
<dbReference type="Proteomes" id="UP000005824">
    <property type="component" value="Unassembled WGS sequence"/>
</dbReference>
<reference evidence="1 2" key="1">
    <citation type="journal article" date="2011" name="J. Bacteriol.">
        <title>Genome sequence of Chthoniobacter flavus Ellin428, an aerobic heterotrophic soil bacterium.</title>
        <authorList>
            <person name="Kant R."/>
            <person name="van Passel M.W."/>
            <person name="Palva A."/>
            <person name="Lucas S."/>
            <person name="Lapidus A."/>
            <person name="Glavina Del Rio T."/>
            <person name="Dalin E."/>
            <person name="Tice H."/>
            <person name="Bruce D."/>
            <person name="Goodwin L."/>
            <person name="Pitluck S."/>
            <person name="Larimer F.W."/>
            <person name="Land M.L."/>
            <person name="Hauser L."/>
            <person name="Sangwan P."/>
            <person name="de Vos W.M."/>
            <person name="Janssen P.H."/>
            <person name="Smidt H."/>
        </authorList>
    </citation>
    <scope>NUCLEOTIDE SEQUENCE [LARGE SCALE GENOMIC DNA]</scope>
    <source>
        <strain evidence="1 2">Ellin428</strain>
    </source>
</reference>
<keyword evidence="2" id="KW-1185">Reference proteome</keyword>
<dbReference type="STRING" id="497964.CfE428DRAFT_4214"/>
<accession>B4D5M5</accession>
<protein>
    <submittedName>
        <fullName evidence="1">Uncharacterized protein</fullName>
    </submittedName>
</protein>
<organism evidence="1 2">
    <name type="scientific">Chthoniobacter flavus Ellin428</name>
    <dbReference type="NCBI Taxonomy" id="497964"/>
    <lineage>
        <taxon>Bacteria</taxon>
        <taxon>Pseudomonadati</taxon>
        <taxon>Verrucomicrobiota</taxon>
        <taxon>Spartobacteria</taxon>
        <taxon>Chthoniobacterales</taxon>
        <taxon>Chthoniobacteraceae</taxon>
        <taxon>Chthoniobacter</taxon>
    </lineage>
</organism>
<evidence type="ECO:0000313" key="2">
    <source>
        <dbReference type="Proteomes" id="UP000005824"/>
    </source>
</evidence>
<dbReference type="EMBL" id="ABVL01000013">
    <property type="protein sequence ID" value="EDY18430.1"/>
    <property type="molecule type" value="Genomic_DNA"/>
</dbReference>